<accession>A0ABX9KEP6</accession>
<organism evidence="14 15">
    <name type="scientific">Psychrilyobacter piezotolerans</name>
    <dbReference type="NCBI Taxonomy" id="2293438"/>
    <lineage>
        <taxon>Bacteria</taxon>
        <taxon>Fusobacteriati</taxon>
        <taxon>Fusobacteriota</taxon>
        <taxon>Fusobacteriia</taxon>
        <taxon>Fusobacteriales</taxon>
        <taxon>Fusobacteriaceae</taxon>
        <taxon>Psychrilyobacter</taxon>
    </lineage>
</organism>
<dbReference type="SMART" id="SM00493">
    <property type="entry name" value="TOPRIM"/>
    <property type="match status" value="1"/>
</dbReference>
<comment type="catalytic activity">
    <reaction evidence="11">
        <text>Endonucleolytic cleavage of RNA, removing 21 and 42 nucleotides, respectively, from the 5'- and 3'-termini of a 5S-rRNA precursor.</text>
        <dbReference type="EC" id="3.1.26.8"/>
    </reaction>
</comment>
<keyword evidence="9" id="KW-0460">Magnesium</keyword>
<name>A0ABX9KEP6_9FUSO</name>
<evidence type="ECO:0000256" key="7">
    <source>
        <dbReference type="ARBA" id="ARBA00022759"/>
    </source>
</evidence>
<dbReference type="PANTHER" id="PTHR39156:SF1">
    <property type="entry name" value="RIBONUCLEASE M5"/>
    <property type="match status" value="1"/>
</dbReference>
<dbReference type="RefSeq" id="WP_114643444.1">
    <property type="nucleotide sequence ID" value="NZ_JAACIO010000033.1"/>
</dbReference>
<evidence type="ECO:0000256" key="2">
    <source>
        <dbReference type="ARBA" id="ARBA00022517"/>
    </source>
</evidence>
<keyword evidence="5" id="KW-0479">Metal-binding</keyword>
<evidence type="ECO:0000256" key="12">
    <source>
        <dbReference type="NCBIfam" id="TIGR00334"/>
    </source>
</evidence>
<dbReference type="HAMAP" id="MF_01469">
    <property type="entry name" value="RNase_M5"/>
    <property type="match status" value="1"/>
</dbReference>
<keyword evidence="15" id="KW-1185">Reference proteome</keyword>
<dbReference type="InterPro" id="IPR025156">
    <property type="entry name" value="RNase_M5_C"/>
</dbReference>
<dbReference type="Proteomes" id="UP000263486">
    <property type="component" value="Unassembled WGS sequence"/>
</dbReference>
<evidence type="ECO:0000256" key="1">
    <source>
        <dbReference type="ARBA" id="ARBA00022490"/>
    </source>
</evidence>
<gene>
    <name evidence="11 14" type="primary">rnmV</name>
    <name evidence="14" type="ORF">DYH56_13695</name>
</gene>
<keyword evidence="2 11" id="KW-0690">Ribosome biogenesis</keyword>
<evidence type="ECO:0000256" key="9">
    <source>
        <dbReference type="ARBA" id="ARBA00022842"/>
    </source>
</evidence>
<keyword evidence="1 11" id="KW-0963">Cytoplasm</keyword>
<evidence type="ECO:0000256" key="6">
    <source>
        <dbReference type="ARBA" id="ARBA00022730"/>
    </source>
</evidence>
<dbReference type="Pfam" id="PF01751">
    <property type="entry name" value="Toprim"/>
    <property type="match status" value="1"/>
</dbReference>
<keyword evidence="6 11" id="KW-0699">rRNA-binding</keyword>
<comment type="subcellular location">
    <subcellularLocation>
        <location evidence="11">Cytoplasm</location>
    </subcellularLocation>
</comment>
<feature type="domain" description="Toprim" evidence="13">
    <location>
        <begin position="6"/>
        <end position="87"/>
    </location>
</feature>
<evidence type="ECO:0000313" key="14">
    <source>
        <dbReference type="EMBL" id="REI39693.1"/>
    </source>
</evidence>
<evidence type="ECO:0000256" key="10">
    <source>
        <dbReference type="ARBA" id="ARBA00022884"/>
    </source>
</evidence>
<proteinExistence type="inferred from homology"/>
<evidence type="ECO:0000256" key="5">
    <source>
        <dbReference type="ARBA" id="ARBA00022723"/>
    </source>
</evidence>
<protein>
    <recommendedName>
        <fullName evidence="11 12">Ribonuclease M5</fullName>
        <ecNumber evidence="11 12">3.1.26.8</ecNumber>
    </recommendedName>
    <alternativeName>
        <fullName evidence="11">RNase M5</fullName>
    </alternativeName>
    <alternativeName>
        <fullName evidence="11">Ribosomal RNA terminal maturase M5</fullName>
    </alternativeName>
</protein>
<dbReference type="InterPro" id="IPR006171">
    <property type="entry name" value="TOPRIM_dom"/>
</dbReference>
<keyword evidence="4 11" id="KW-0540">Nuclease</keyword>
<evidence type="ECO:0000259" key="13">
    <source>
        <dbReference type="PROSITE" id="PS50880"/>
    </source>
</evidence>
<dbReference type="InterPro" id="IPR004466">
    <property type="entry name" value="RNase_M5"/>
</dbReference>
<evidence type="ECO:0000256" key="3">
    <source>
        <dbReference type="ARBA" id="ARBA00022552"/>
    </source>
</evidence>
<comment type="caution">
    <text evidence="14">The sequence shown here is derived from an EMBL/GenBank/DDBJ whole genome shotgun (WGS) entry which is preliminary data.</text>
</comment>
<dbReference type="SUPFAM" id="SSF110455">
    <property type="entry name" value="Toprim domain"/>
    <property type="match status" value="1"/>
</dbReference>
<keyword evidence="8 11" id="KW-0378">Hydrolase</keyword>
<dbReference type="EMBL" id="QUAJ01000034">
    <property type="protein sequence ID" value="REI39693.1"/>
    <property type="molecule type" value="Genomic_DNA"/>
</dbReference>
<dbReference type="Gene3D" id="3.40.1360.10">
    <property type="match status" value="1"/>
</dbReference>
<dbReference type="InterPro" id="IPR034141">
    <property type="entry name" value="TOPRIM_RNase_M5-like"/>
</dbReference>
<evidence type="ECO:0000256" key="11">
    <source>
        <dbReference type="HAMAP-Rule" id="MF_01469"/>
    </source>
</evidence>
<reference evidence="14 15" key="1">
    <citation type="submission" date="2018-08" db="EMBL/GenBank/DDBJ databases">
        <title>Draft genome sequence of Psychrilyobacter sp. strain SD5 isolated from Black Sea water.</title>
        <authorList>
            <person name="Yadav S."/>
            <person name="Villanueva L."/>
            <person name="Damste J.S.S."/>
        </authorList>
    </citation>
    <scope>NUCLEOTIDE SEQUENCE [LARGE SCALE GENOMIC DNA]</scope>
    <source>
        <strain evidence="14 15">SD5</strain>
    </source>
</reference>
<evidence type="ECO:0000256" key="8">
    <source>
        <dbReference type="ARBA" id="ARBA00022801"/>
    </source>
</evidence>
<comment type="similarity">
    <text evidence="11">Belongs to the ribonuclease M5 family.</text>
</comment>
<evidence type="ECO:0000313" key="15">
    <source>
        <dbReference type="Proteomes" id="UP000263486"/>
    </source>
</evidence>
<dbReference type="NCBIfam" id="TIGR00334">
    <property type="entry name" value="5S_RNA_mat_M5"/>
    <property type="match status" value="1"/>
</dbReference>
<dbReference type="CDD" id="cd01027">
    <property type="entry name" value="TOPRIM_RNase_M5_like"/>
    <property type="match status" value="1"/>
</dbReference>
<comment type="function">
    <text evidence="11">Required for correct processing of both the 5' and 3' ends of 5S rRNA precursor. Cleaves both sides of a double-stranded region yielding mature 5S rRNA in one step.</text>
</comment>
<keyword evidence="10 11" id="KW-0694">RNA-binding</keyword>
<dbReference type="GO" id="GO:0043822">
    <property type="term" value="F:ribonuclease M5 activity"/>
    <property type="evidence" value="ECO:0007669"/>
    <property type="project" value="UniProtKB-EC"/>
</dbReference>
<dbReference type="PANTHER" id="PTHR39156">
    <property type="entry name" value="RIBONUCLEASE M5"/>
    <property type="match status" value="1"/>
</dbReference>
<keyword evidence="3 11" id="KW-0698">rRNA processing</keyword>
<keyword evidence="7 11" id="KW-0255">Endonuclease</keyword>
<evidence type="ECO:0000256" key="4">
    <source>
        <dbReference type="ARBA" id="ARBA00022722"/>
    </source>
</evidence>
<dbReference type="Pfam" id="PF13331">
    <property type="entry name" value="DUF4093"/>
    <property type="match status" value="1"/>
</dbReference>
<dbReference type="PROSITE" id="PS50880">
    <property type="entry name" value="TOPRIM"/>
    <property type="match status" value="1"/>
</dbReference>
<sequence>MKKRIQEVIVVEGKDDISAVKKAVDAEMIEVNGFAVRRKSTLEKIKNACERTGVIVLTDPDFAGEQIRKTIENYVPDVKHAYISREEGRKGDNIGIENADPESILKALEGAKFKVISERKEFTVTDMIENNLSVGSNSKMNRQNLGGLLKIGYANSKQFLSKLNNFGISRDEFESAIKKLENKN</sequence>
<dbReference type="EC" id="3.1.26.8" evidence="11 12"/>